<name>A0A382EUN8_9ZZZZ</name>
<feature type="non-terminal residue" evidence="1">
    <location>
        <position position="70"/>
    </location>
</feature>
<dbReference type="GO" id="GO:0030246">
    <property type="term" value="F:carbohydrate binding"/>
    <property type="evidence" value="ECO:0007669"/>
    <property type="project" value="InterPro"/>
</dbReference>
<feature type="non-terminal residue" evidence="1">
    <location>
        <position position="1"/>
    </location>
</feature>
<dbReference type="AlphaFoldDB" id="A0A382EUN8"/>
<reference evidence="1" key="1">
    <citation type="submission" date="2018-05" db="EMBL/GenBank/DDBJ databases">
        <authorList>
            <person name="Lanie J.A."/>
            <person name="Ng W.-L."/>
            <person name="Kazmierczak K.M."/>
            <person name="Andrzejewski T.M."/>
            <person name="Davidsen T.M."/>
            <person name="Wayne K.J."/>
            <person name="Tettelin H."/>
            <person name="Glass J.I."/>
            <person name="Rusch D."/>
            <person name="Podicherti R."/>
            <person name="Tsui H.-C.T."/>
            <person name="Winkler M.E."/>
        </authorList>
    </citation>
    <scope>NUCLEOTIDE SEQUENCE</scope>
</reference>
<dbReference type="InterPro" id="IPR008965">
    <property type="entry name" value="CBM2/CBM3_carb-bd_dom_sf"/>
</dbReference>
<protein>
    <submittedName>
        <fullName evidence="1">Uncharacterized protein</fullName>
    </submittedName>
</protein>
<dbReference type="SUPFAM" id="SSF49384">
    <property type="entry name" value="Carbohydrate-binding domain"/>
    <property type="match status" value="1"/>
</dbReference>
<gene>
    <name evidence="1" type="ORF">METZ01_LOCUS207284</name>
</gene>
<organism evidence="1">
    <name type="scientific">marine metagenome</name>
    <dbReference type="NCBI Taxonomy" id="408172"/>
    <lineage>
        <taxon>unclassified sequences</taxon>
        <taxon>metagenomes</taxon>
        <taxon>ecological metagenomes</taxon>
    </lineage>
</organism>
<evidence type="ECO:0000313" key="1">
    <source>
        <dbReference type="EMBL" id="SVB54430.1"/>
    </source>
</evidence>
<accession>A0A382EUN8</accession>
<dbReference type="EMBL" id="UINC01046425">
    <property type="protein sequence ID" value="SVB54430.1"/>
    <property type="molecule type" value="Genomic_DNA"/>
</dbReference>
<dbReference type="Gene3D" id="2.60.40.680">
    <property type="match status" value="1"/>
</dbReference>
<proteinExistence type="predicted"/>
<sequence length="70" mass="7639">VAGAHLQIAFDSEVIRIDTVKYGEFFMNGNSAPIMLTDEGQEEGFLNVYLFYEPSLTSTSASGTEAMARV</sequence>